<organism evidence="1 2">
    <name type="scientific">Alkalimarinus alittae</name>
    <dbReference type="NCBI Taxonomy" id="2961619"/>
    <lineage>
        <taxon>Bacteria</taxon>
        <taxon>Pseudomonadati</taxon>
        <taxon>Pseudomonadota</taxon>
        <taxon>Gammaproteobacteria</taxon>
        <taxon>Alteromonadales</taxon>
        <taxon>Alteromonadaceae</taxon>
        <taxon>Alkalimarinus</taxon>
    </lineage>
</organism>
<gene>
    <name evidence="1" type="ORF">NKI27_11890</name>
</gene>
<reference evidence="1" key="1">
    <citation type="submission" date="2022-06" db="EMBL/GenBank/DDBJ databases">
        <title>Alkalimarinus sp. nov., isolated from gut of a Alitta virens.</title>
        <authorList>
            <person name="Yang A.I."/>
            <person name="Shin N.-R."/>
        </authorList>
    </citation>
    <scope>NUCLEOTIDE SEQUENCE</scope>
    <source>
        <strain evidence="1">A2M4</strain>
    </source>
</reference>
<name>A0ABY6MY69_9ALTE</name>
<accession>A0ABY6MY69</accession>
<protein>
    <submittedName>
        <fullName evidence="1">Uncharacterized protein</fullName>
    </submittedName>
</protein>
<evidence type="ECO:0000313" key="2">
    <source>
        <dbReference type="Proteomes" id="UP001163739"/>
    </source>
</evidence>
<keyword evidence="2" id="KW-1185">Reference proteome</keyword>
<dbReference type="Proteomes" id="UP001163739">
    <property type="component" value="Chromosome"/>
</dbReference>
<dbReference type="RefSeq" id="WP_265046273.1">
    <property type="nucleotide sequence ID" value="NZ_CP100390.1"/>
</dbReference>
<sequence length="171" mass="18797">MNTLSTINLLAIKTLIIFIASSFTLAQAQETNLLMHQMTQKPLVLDIRFCACKAIDIESDAIEPIPQFLVEATSIKVGVTENDIGFVSAAGLTFGYSISPGKEAGSFVVEYSQEYIEGENSQTSQSELHLDLNSWMTISGFENITDQGNDYFNVAIKLAASEDDFSNQMKH</sequence>
<proteinExistence type="predicted"/>
<dbReference type="EMBL" id="CP100390">
    <property type="protein sequence ID" value="UZE94779.1"/>
    <property type="molecule type" value="Genomic_DNA"/>
</dbReference>
<evidence type="ECO:0000313" key="1">
    <source>
        <dbReference type="EMBL" id="UZE94779.1"/>
    </source>
</evidence>